<proteinExistence type="predicted"/>
<keyword evidence="16" id="KW-1185">Reference proteome</keyword>
<keyword evidence="6 11" id="KW-0812">Transmembrane</keyword>
<gene>
    <name evidence="15" type="ORF">GCM10008023_27310</name>
</gene>
<evidence type="ECO:0000256" key="5">
    <source>
        <dbReference type="ARBA" id="ARBA00022679"/>
    </source>
</evidence>
<keyword evidence="8 11" id="KW-1133">Transmembrane helix</keyword>
<evidence type="ECO:0000256" key="9">
    <source>
        <dbReference type="ARBA" id="ARBA00023012"/>
    </source>
</evidence>
<evidence type="ECO:0000256" key="12">
    <source>
        <dbReference type="SAM" id="SignalP"/>
    </source>
</evidence>
<dbReference type="PRINTS" id="PR00344">
    <property type="entry name" value="BCTRLSENSOR"/>
</dbReference>
<feature type="signal peptide" evidence="12">
    <location>
        <begin position="1"/>
        <end position="19"/>
    </location>
</feature>
<dbReference type="SUPFAM" id="SSF47384">
    <property type="entry name" value="Homodimeric domain of signal transducing histidine kinase"/>
    <property type="match status" value="1"/>
</dbReference>
<evidence type="ECO:0000256" key="11">
    <source>
        <dbReference type="SAM" id="Phobius"/>
    </source>
</evidence>
<dbReference type="InterPro" id="IPR005467">
    <property type="entry name" value="His_kinase_dom"/>
</dbReference>
<dbReference type="SMART" id="SM00388">
    <property type="entry name" value="HisKA"/>
    <property type="match status" value="1"/>
</dbReference>
<feature type="domain" description="Histidine kinase" evidence="13">
    <location>
        <begin position="218"/>
        <end position="425"/>
    </location>
</feature>
<dbReference type="InterPro" id="IPR003660">
    <property type="entry name" value="HAMP_dom"/>
</dbReference>
<keyword evidence="10 11" id="KW-0472">Membrane</keyword>
<comment type="caution">
    <text evidence="15">The sequence shown here is derived from an EMBL/GenBank/DDBJ whole genome shotgun (WGS) entry which is preliminary data.</text>
</comment>
<keyword evidence="12" id="KW-0732">Signal</keyword>
<evidence type="ECO:0000256" key="1">
    <source>
        <dbReference type="ARBA" id="ARBA00000085"/>
    </source>
</evidence>
<comment type="subcellular location">
    <subcellularLocation>
        <location evidence="2">Membrane</location>
    </subcellularLocation>
</comment>
<keyword evidence="4" id="KW-0597">Phosphoprotein</keyword>
<evidence type="ECO:0000259" key="14">
    <source>
        <dbReference type="PROSITE" id="PS50885"/>
    </source>
</evidence>
<dbReference type="InterPro" id="IPR036097">
    <property type="entry name" value="HisK_dim/P_sf"/>
</dbReference>
<dbReference type="EC" id="2.7.13.3" evidence="3"/>
<feature type="transmembrane region" description="Helical" evidence="11">
    <location>
        <begin position="133"/>
        <end position="156"/>
    </location>
</feature>
<protein>
    <recommendedName>
        <fullName evidence="3">histidine kinase</fullName>
        <ecNumber evidence="3">2.7.13.3</ecNumber>
    </recommendedName>
</protein>
<dbReference type="Gene3D" id="3.30.565.10">
    <property type="entry name" value="Histidine kinase-like ATPase, C-terminal domain"/>
    <property type="match status" value="1"/>
</dbReference>
<comment type="catalytic activity">
    <reaction evidence="1">
        <text>ATP + protein L-histidine = ADP + protein N-phospho-L-histidine.</text>
        <dbReference type="EC" id="2.7.13.3"/>
    </reaction>
</comment>
<keyword evidence="5" id="KW-0808">Transferase</keyword>
<dbReference type="InterPro" id="IPR050428">
    <property type="entry name" value="TCS_sensor_his_kinase"/>
</dbReference>
<organism evidence="15 16">
    <name type="scientific">Sphingomonas glacialis</name>
    <dbReference type="NCBI Taxonomy" id="658225"/>
    <lineage>
        <taxon>Bacteria</taxon>
        <taxon>Pseudomonadati</taxon>
        <taxon>Pseudomonadota</taxon>
        <taxon>Alphaproteobacteria</taxon>
        <taxon>Sphingomonadales</taxon>
        <taxon>Sphingomonadaceae</taxon>
        <taxon>Sphingomonas</taxon>
    </lineage>
</organism>
<dbReference type="InterPro" id="IPR003661">
    <property type="entry name" value="HisK_dim/P_dom"/>
</dbReference>
<dbReference type="SMART" id="SM00387">
    <property type="entry name" value="HATPase_c"/>
    <property type="match status" value="1"/>
</dbReference>
<dbReference type="InterPro" id="IPR036890">
    <property type="entry name" value="HATPase_C_sf"/>
</dbReference>
<evidence type="ECO:0000313" key="15">
    <source>
        <dbReference type="EMBL" id="GHH19946.1"/>
    </source>
</evidence>
<evidence type="ECO:0000313" key="16">
    <source>
        <dbReference type="Proteomes" id="UP000652430"/>
    </source>
</evidence>
<sequence>MLVAILGFGMLALVSVRHAARADLLNTIDTDIAGLVDGMVQGGPTEVERRIADRTSFLPTMNAAPYYRLTDFRGHRLAGNMAVGPSIDPTRSNTTEVTIGSDIILARATLLRGGLTLIVGRSLGPIYRVERQLGWTLAAAASVVTALSLAIGLIVARRLMARISAMNSAFASFGEGIRAPRLRAPAHGDEIDALAGQVDLHLDRIERLLVAQRDITDNIAHELRTPLAHLDTRLLAALDHNRDEQVARTLDAARADIRSVVSLFDALLDIAMADPPGTEASRATIDLSELAADIGELYAASAEEAGLAFTTRIAPAVTMRGEAMQMTRLIANLLDNAFKYVPAGSRVLLSVAAGPVIVVEDNGLGIPEADRETVFERFRRSAILGEGHGLGLALVRVIAARHGLAARVEDAAPGARFVIAPGVRP</sequence>
<dbReference type="Gene3D" id="1.10.287.130">
    <property type="match status" value="1"/>
</dbReference>
<feature type="domain" description="HAMP" evidence="14">
    <location>
        <begin position="157"/>
        <end position="210"/>
    </location>
</feature>
<name>A0ABQ3LQ64_9SPHN</name>
<feature type="chain" id="PRO_5046729798" description="histidine kinase" evidence="12">
    <location>
        <begin position="20"/>
        <end position="425"/>
    </location>
</feature>
<dbReference type="EMBL" id="BNAQ01000004">
    <property type="protein sequence ID" value="GHH19946.1"/>
    <property type="molecule type" value="Genomic_DNA"/>
</dbReference>
<dbReference type="CDD" id="cd00075">
    <property type="entry name" value="HATPase"/>
    <property type="match status" value="1"/>
</dbReference>
<dbReference type="PROSITE" id="PS50885">
    <property type="entry name" value="HAMP"/>
    <property type="match status" value="1"/>
</dbReference>
<evidence type="ECO:0000256" key="10">
    <source>
        <dbReference type="ARBA" id="ARBA00023136"/>
    </source>
</evidence>
<keyword evidence="7 15" id="KW-0418">Kinase</keyword>
<dbReference type="Pfam" id="PF00512">
    <property type="entry name" value="HisKA"/>
    <property type="match status" value="1"/>
</dbReference>
<dbReference type="SUPFAM" id="SSF55874">
    <property type="entry name" value="ATPase domain of HSP90 chaperone/DNA topoisomerase II/histidine kinase"/>
    <property type="match status" value="1"/>
</dbReference>
<dbReference type="InterPro" id="IPR003594">
    <property type="entry name" value="HATPase_dom"/>
</dbReference>
<dbReference type="InterPro" id="IPR004358">
    <property type="entry name" value="Sig_transdc_His_kin-like_C"/>
</dbReference>
<dbReference type="Pfam" id="PF02518">
    <property type="entry name" value="HATPase_c"/>
    <property type="match status" value="1"/>
</dbReference>
<accession>A0ABQ3LQ64</accession>
<evidence type="ECO:0000256" key="7">
    <source>
        <dbReference type="ARBA" id="ARBA00022777"/>
    </source>
</evidence>
<dbReference type="PANTHER" id="PTHR45436:SF8">
    <property type="entry name" value="HISTIDINE KINASE"/>
    <property type="match status" value="1"/>
</dbReference>
<dbReference type="PROSITE" id="PS50109">
    <property type="entry name" value="HIS_KIN"/>
    <property type="match status" value="1"/>
</dbReference>
<dbReference type="CDD" id="cd00082">
    <property type="entry name" value="HisKA"/>
    <property type="match status" value="1"/>
</dbReference>
<evidence type="ECO:0000256" key="6">
    <source>
        <dbReference type="ARBA" id="ARBA00022692"/>
    </source>
</evidence>
<evidence type="ECO:0000256" key="3">
    <source>
        <dbReference type="ARBA" id="ARBA00012438"/>
    </source>
</evidence>
<dbReference type="PANTHER" id="PTHR45436">
    <property type="entry name" value="SENSOR HISTIDINE KINASE YKOH"/>
    <property type="match status" value="1"/>
</dbReference>
<keyword evidence="9" id="KW-0902">Two-component regulatory system</keyword>
<dbReference type="Proteomes" id="UP000652430">
    <property type="component" value="Unassembled WGS sequence"/>
</dbReference>
<evidence type="ECO:0000259" key="13">
    <source>
        <dbReference type="PROSITE" id="PS50109"/>
    </source>
</evidence>
<evidence type="ECO:0000256" key="8">
    <source>
        <dbReference type="ARBA" id="ARBA00022989"/>
    </source>
</evidence>
<reference evidence="16" key="1">
    <citation type="journal article" date="2019" name="Int. J. Syst. Evol. Microbiol.">
        <title>The Global Catalogue of Microorganisms (GCM) 10K type strain sequencing project: providing services to taxonomists for standard genome sequencing and annotation.</title>
        <authorList>
            <consortium name="The Broad Institute Genomics Platform"/>
            <consortium name="The Broad Institute Genome Sequencing Center for Infectious Disease"/>
            <person name="Wu L."/>
            <person name="Ma J."/>
        </authorList>
    </citation>
    <scope>NUCLEOTIDE SEQUENCE [LARGE SCALE GENOMIC DNA]</scope>
    <source>
        <strain evidence="16">CGMCC 1.8957</strain>
    </source>
</reference>
<dbReference type="GO" id="GO:0016301">
    <property type="term" value="F:kinase activity"/>
    <property type="evidence" value="ECO:0007669"/>
    <property type="project" value="UniProtKB-KW"/>
</dbReference>
<evidence type="ECO:0000256" key="4">
    <source>
        <dbReference type="ARBA" id="ARBA00022553"/>
    </source>
</evidence>
<evidence type="ECO:0000256" key="2">
    <source>
        <dbReference type="ARBA" id="ARBA00004370"/>
    </source>
</evidence>